<dbReference type="PANTHER" id="PTHR40115">
    <property type="entry name" value="INNER MEMBRANE PROTEIN WITH PEPSY TM HELIX"/>
    <property type="match status" value="1"/>
</dbReference>
<dbReference type="EMBL" id="DNWC01000051">
    <property type="protein sequence ID" value="HBJ08085.1"/>
    <property type="molecule type" value="Genomic_DNA"/>
</dbReference>
<keyword evidence="1" id="KW-0472">Membrane</keyword>
<evidence type="ECO:0000313" key="3">
    <source>
        <dbReference type="Proteomes" id="UP000262954"/>
    </source>
</evidence>
<feature type="transmembrane region" description="Helical" evidence="1">
    <location>
        <begin position="21"/>
        <end position="39"/>
    </location>
</feature>
<evidence type="ECO:0000256" key="1">
    <source>
        <dbReference type="SAM" id="Phobius"/>
    </source>
</evidence>
<reference evidence="2 3" key="1">
    <citation type="journal article" date="2018" name="Nat. Biotechnol.">
        <title>A standardized bacterial taxonomy based on genome phylogeny substantially revises the tree of life.</title>
        <authorList>
            <person name="Parks D.H."/>
            <person name="Chuvochina M."/>
            <person name="Waite D.W."/>
            <person name="Rinke C."/>
            <person name="Skarshewski A."/>
            <person name="Chaumeil P.A."/>
            <person name="Hugenholtz P."/>
        </authorList>
    </citation>
    <scope>NUCLEOTIDE SEQUENCE [LARGE SCALE GENOMIC DNA]</scope>
    <source>
        <strain evidence="2">UBA11482</strain>
    </source>
</reference>
<keyword evidence="1" id="KW-1133">Transmembrane helix</keyword>
<protein>
    <submittedName>
        <fullName evidence="2">Peptidase</fullName>
    </submittedName>
</protein>
<organism evidence="2 3">
    <name type="scientific">Coprobacter fastidiosus</name>
    <dbReference type="NCBI Taxonomy" id="1099853"/>
    <lineage>
        <taxon>Bacteria</taxon>
        <taxon>Pseudomonadati</taxon>
        <taxon>Bacteroidota</taxon>
        <taxon>Bacteroidia</taxon>
        <taxon>Bacteroidales</taxon>
        <taxon>Barnesiellaceae</taxon>
        <taxon>Coprobacter</taxon>
    </lineage>
</organism>
<sequence>MPSNNFSAKMRKWFRIIHRDLSFIFAGIIIVYAVSGIALNHKRDFNSDYRISRSEIMLKGDFPKQEKVSKEETLGLLEQVDEENAYMKHYYFGDQQMKVFLKGGSSLEVDMNTGKALYESVKKRPVLSAFNRLHYNPMRWWTWFSDVFAVSLIIITITGLFMNKGNKGIIGRGGIEFIIGILIPVLFLIYLS</sequence>
<proteinExistence type="predicted"/>
<feature type="transmembrane region" description="Helical" evidence="1">
    <location>
        <begin position="140"/>
        <end position="162"/>
    </location>
</feature>
<comment type="caution">
    <text evidence="2">The sequence shown here is derived from an EMBL/GenBank/DDBJ whole genome shotgun (WGS) entry which is preliminary data.</text>
</comment>
<dbReference type="InterPro" id="IPR032307">
    <property type="entry name" value="PepSY_TM-like_2"/>
</dbReference>
<dbReference type="AlphaFoldDB" id="A0A354M0P6"/>
<dbReference type="Pfam" id="PF16357">
    <property type="entry name" value="PepSY_TM_like_2"/>
    <property type="match status" value="1"/>
</dbReference>
<name>A0A354M0P6_9BACT</name>
<evidence type="ECO:0000313" key="2">
    <source>
        <dbReference type="EMBL" id="HBJ08085.1"/>
    </source>
</evidence>
<dbReference type="PANTHER" id="PTHR40115:SF1">
    <property type="entry name" value="INNER MEMBRANE PROTEIN WITH PEPSY TM HELIX"/>
    <property type="match status" value="1"/>
</dbReference>
<keyword evidence="1" id="KW-0812">Transmembrane</keyword>
<dbReference type="Proteomes" id="UP000262954">
    <property type="component" value="Unassembled WGS sequence"/>
</dbReference>
<feature type="transmembrane region" description="Helical" evidence="1">
    <location>
        <begin position="174"/>
        <end position="191"/>
    </location>
</feature>
<dbReference type="RefSeq" id="WP_022390094.1">
    <property type="nucleotide sequence ID" value="NZ_CAUAJF010000024.1"/>
</dbReference>
<accession>A0A354M0P6</accession>
<gene>
    <name evidence="2" type="ORF">DDY73_03695</name>
</gene>